<proteinExistence type="inferred from homology"/>
<name>A0A513S6M0_9VIRU</name>
<dbReference type="Gene3D" id="1.10.472.180">
    <property type="entry name" value="Bunyavirus nucleocapsid (N) protein, C-terminal domain"/>
    <property type="match status" value="1"/>
</dbReference>
<evidence type="ECO:0000256" key="1">
    <source>
        <dbReference type="ARBA" id="ARBA00006516"/>
    </source>
</evidence>
<keyword evidence="5 8" id="KW-0543">Viral nucleoprotein</keyword>
<organism evidence="9">
    <name type="scientific">Leanyer virus</name>
    <dbReference type="NCBI Taxonomy" id="999729"/>
    <lineage>
        <taxon>Viruses</taxon>
        <taxon>Riboviria</taxon>
        <taxon>Orthornavirae</taxon>
        <taxon>Negarnaviricota</taxon>
        <taxon>Polyploviricotina</taxon>
        <taxon>Bunyaviricetes</taxon>
        <taxon>Elliovirales</taxon>
        <taxon>Peribunyaviridae</taxon>
        <taxon>Orthobunyavirus</taxon>
        <taxon>Orthobunyavirus leanyerense</taxon>
    </lineage>
</organism>
<evidence type="ECO:0000256" key="3">
    <source>
        <dbReference type="ARBA" id="ARBA00022844"/>
    </source>
</evidence>
<evidence type="ECO:0000256" key="8">
    <source>
        <dbReference type="PIRNR" id="PIRNR003947"/>
    </source>
</evidence>
<dbReference type="PIRSF" id="PIRSF003947">
    <property type="entry name" value="N_OrthobunV"/>
    <property type="match status" value="1"/>
</dbReference>
<evidence type="ECO:0000313" key="9">
    <source>
        <dbReference type="EMBL" id="QCT81247.1"/>
    </source>
</evidence>
<keyword evidence="6 8" id="KW-0687">Ribonucleoprotein</keyword>
<evidence type="ECO:0000256" key="2">
    <source>
        <dbReference type="ARBA" id="ARBA00014389"/>
    </source>
</evidence>
<comment type="similarity">
    <text evidence="1 8">Belongs to the orthobunyavirus nucleocapsid protein family.</text>
</comment>
<dbReference type="EMBL" id="MH734989">
    <property type="protein sequence ID" value="QCT81247.1"/>
    <property type="molecule type" value="Genomic_RNA"/>
</dbReference>
<evidence type="ECO:0000256" key="7">
    <source>
        <dbReference type="ARBA" id="ARBA00033344"/>
    </source>
</evidence>
<dbReference type="InterPro" id="IPR001784">
    <property type="entry name" value="Bunya_nucleocap"/>
</dbReference>
<dbReference type="Gene3D" id="1.20.142.20">
    <property type="match status" value="1"/>
</dbReference>
<evidence type="ECO:0000256" key="4">
    <source>
        <dbReference type="ARBA" id="ARBA00022884"/>
    </source>
</evidence>
<dbReference type="GO" id="GO:0003723">
    <property type="term" value="F:RNA binding"/>
    <property type="evidence" value="ECO:0007669"/>
    <property type="project" value="UniProtKB-UniRule"/>
</dbReference>
<dbReference type="Pfam" id="PF00952">
    <property type="entry name" value="Bunya_nucleocap"/>
    <property type="match status" value="1"/>
</dbReference>
<comment type="subcellular location">
    <subcellularLocation>
        <location evidence="8">Virion</location>
    </subcellularLocation>
    <text evidence="8">Located inside the virion, complexed with the viral RNA.</text>
</comment>
<evidence type="ECO:0000256" key="5">
    <source>
        <dbReference type="ARBA" id="ARBA00023086"/>
    </source>
</evidence>
<evidence type="ECO:0000256" key="6">
    <source>
        <dbReference type="ARBA" id="ARBA00023274"/>
    </source>
</evidence>
<reference evidence="9" key="1">
    <citation type="journal article" date="2019" name="Virology">
        <title>Evolutionary history of Simbu serogroup orthobunyaviruses in the Australian episystem.</title>
        <authorList>
            <person name="Wang J."/>
            <person name="Firth C."/>
            <person name="Amos-Ritchie R."/>
            <person name="Davis S.S."/>
            <person name="Yin H."/>
            <person name="Holmes E.C."/>
            <person name="Blasdell K.R."/>
            <person name="Walker P.J."/>
        </authorList>
    </citation>
    <scope>NUCLEOTIDE SEQUENCE</scope>
    <source>
        <strain evidence="9">Cs0002</strain>
    </source>
</reference>
<sequence>MSTGPDFIYDDRPAAVSSTFNPEKGYMDFITAYGKNINADNVRIFFLNHKKAKDSLKGSPKVEVDLQFGTLRVKVVNNHNPRNRDNPVADNAITLHRLSGYLAKWCFDEIDHGQIEEAEVKSKVVIPLAEAKGCKWGDGVALYLGFAPGAEMFLETFEFYPFVIDMHRVLKDGMDVNFMRKVLRQRYGTKTADDWMISEVAAIQSAVKVVSKLPWAKAGFTAAAKNFLAKFNISV</sequence>
<dbReference type="GO" id="GO:0019013">
    <property type="term" value="C:viral nucleocapsid"/>
    <property type="evidence" value="ECO:0007669"/>
    <property type="project" value="UniProtKB-UniRule"/>
</dbReference>
<keyword evidence="4 8" id="KW-0694">RNA-binding</keyword>
<dbReference type="InterPro" id="IPR043012">
    <property type="entry name" value="Bunya_nucleocap_N"/>
</dbReference>
<accession>A0A513S6M0</accession>
<dbReference type="GO" id="GO:1990904">
    <property type="term" value="C:ribonucleoprotein complex"/>
    <property type="evidence" value="ECO:0007669"/>
    <property type="project" value="UniProtKB-KW"/>
</dbReference>
<protein>
    <recommendedName>
        <fullName evidence="2 8">Nucleoprotein</fullName>
    </recommendedName>
    <alternativeName>
        <fullName evidence="7 8">Nucleocapsid protein</fullName>
    </alternativeName>
</protein>
<dbReference type="InterPro" id="IPR043011">
    <property type="entry name" value="Bunya_nucleocap_C"/>
</dbReference>
<keyword evidence="3 8" id="KW-0946">Virion</keyword>